<dbReference type="EMBL" id="JADFTS010000003">
    <property type="protein sequence ID" value="KAF9615544.1"/>
    <property type="molecule type" value="Genomic_DNA"/>
</dbReference>
<proteinExistence type="predicted"/>
<keyword evidence="5" id="KW-1185">Reference proteome</keyword>
<protein>
    <recommendedName>
        <fullName evidence="2">Nucleoside phosphorylase domain-containing protein</fullName>
    </recommendedName>
</protein>
<feature type="domain" description="Nucleoside phosphorylase" evidence="2">
    <location>
        <begin position="44"/>
        <end position="145"/>
    </location>
</feature>
<gene>
    <name evidence="3" type="ORF">IFM89_024392</name>
    <name evidence="4" type="ORF">IFM89_029791</name>
</gene>
<dbReference type="Pfam" id="PF01048">
    <property type="entry name" value="PNP_UDP_1"/>
    <property type="match status" value="2"/>
</dbReference>
<evidence type="ECO:0000313" key="3">
    <source>
        <dbReference type="EMBL" id="KAF9615544.1"/>
    </source>
</evidence>
<name>A0A835M7E2_9MAGN</name>
<reference evidence="4 5" key="1">
    <citation type="submission" date="2020-10" db="EMBL/GenBank/DDBJ databases">
        <title>The Coptis chinensis genome and diversification of protoberbering-type alkaloids.</title>
        <authorList>
            <person name="Wang B."/>
            <person name="Shu S."/>
            <person name="Song C."/>
            <person name="Liu Y."/>
        </authorList>
    </citation>
    <scope>NUCLEOTIDE SEQUENCE [LARGE SCALE GENOMIC DNA]</scope>
    <source>
        <strain evidence="4">HL-2020</strain>
        <tissue evidence="4">Leaf</tissue>
    </source>
</reference>
<dbReference type="GO" id="GO:0009116">
    <property type="term" value="P:nucleoside metabolic process"/>
    <property type="evidence" value="ECO:0007669"/>
    <property type="project" value="InterPro"/>
</dbReference>
<accession>A0A835M7E2</accession>
<dbReference type="Gene3D" id="3.40.50.1580">
    <property type="entry name" value="Nucleoside phosphorylase domain"/>
    <property type="match status" value="1"/>
</dbReference>
<feature type="signal peptide" evidence="1">
    <location>
        <begin position="1"/>
        <end position="24"/>
    </location>
</feature>
<dbReference type="Proteomes" id="UP000631114">
    <property type="component" value="Unassembled WGS sequence"/>
</dbReference>
<dbReference type="AlphaFoldDB" id="A0A835M7E2"/>
<dbReference type="CDD" id="cd09008">
    <property type="entry name" value="MTAN"/>
    <property type="match status" value="1"/>
</dbReference>
<keyword evidence="1" id="KW-0732">Signal</keyword>
<dbReference type="PANTHER" id="PTHR21234:SF42">
    <property type="entry name" value="PHOSPHORYLASE SUPERFAMILY PROTEIN"/>
    <property type="match status" value="1"/>
</dbReference>
<dbReference type="OrthoDB" id="1927901at2759"/>
<evidence type="ECO:0000313" key="5">
    <source>
        <dbReference type="Proteomes" id="UP000631114"/>
    </source>
</evidence>
<dbReference type="GO" id="GO:0003824">
    <property type="term" value="F:catalytic activity"/>
    <property type="evidence" value="ECO:0007669"/>
    <property type="project" value="InterPro"/>
</dbReference>
<evidence type="ECO:0000259" key="2">
    <source>
        <dbReference type="Pfam" id="PF01048"/>
    </source>
</evidence>
<organism evidence="4 5">
    <name type="scientific">Coptis chinensis</name>
    <dbReference type="NCBI Taxonomy" id="261450"/>
    <lineage>
        <taxon>Eukaryota</taxon>
        <taxon>Viridiplantae</taxon>
        <taxon>Streptophyta</taxon>
        <taxon>Embryophyta</taxon>
        <taxon>Tracheophyta</taxon>
        <taxon>Spermatophyta</taxon>
        <taxon>Magnoliopsida</taxon>
        <taxon>Ranunculales</taxon>
        <taxon>Ranunculaceae</taxon>
        <taxon>Coptidoideae</taxon>
        <taxon>Coptis</taxon>
    </lineage>
</organism>
<feature type="chain" id="PRO_5033642855" description="Nucleoside phosphorylase domain-containing protein" evidence="1">
    <location>
        <begin position="25"/>
        <end position="366"/>
    </location>
</feature>
<evidence type="ECO:0000256" key="1">
    <source>
        <dbReference type="SAM" id="SignalP"/>
    </source>
</evidence>
<dbReference type="EMBL" id="JADFTS010000003">
    <property type="protein sequence ID" value="KAF9616494.1"/>
    <property type="molecule type" value="Genomic_DNA"/>
</dbReference>
<dbReference type="InterPro" id="IPR000845">
    <property type="entry name" value="Nucleoside_phosphorylase_d"/>
</dbReference>
<dbReference type="SUPFAM" id="SSF53167">
    <property type="entry name" value="Purine and uridine phosphorylases"/>
    <property type="match status" value="1"/>
</dbReference>
<comment type="caution">
    <text evidence="4">The sequence shown here is derived from an EMBL/GenBank/DDBJ whole genome shotgun (WGS) entry which is preliminary data.</text>
</comment>
<evidence type="ECO:0000313" key="4">
    <source>
        <dbReference type="EMBL" id="KAF9616494.1"/>
    </source>
</evidence>
<dbReference type="PANTHER" id="PTHR21234">
    <property type="entry name" value="PURINE NUCLEOSIDE PHOSPHORYLASE"/>
    <property type="match status" value="1"/>
</dbReference>
<feature type="domain" description="Nucleoside phosphorylase" evidence="2">
    <location>
        <begin position="243"/>
        <end position="340"/>
    </location>
</feature>
<dbReference type="InterPro" id="IPR035994">
    <property type="entry name" value="Nucleoside_phosphorylase_sf"/>
</dbReference>
<sequence length="366" mass="40892">MCSLGVLVLSYLVFISMSIGASQAELSKDVMKMIRKVNKDGPYIGVLVPSSTELQPIFKSSSYQPGDSYLHIDCAGRRFHFGRIEHKRAIITMTGKGMMNAAITALMMCNFFNLSAVLHYGLAGSADKNLNLGDIVIPQFWAHTGLWYWQKYGQGPNDALSSEEDGDFTRDYGYLNFADYTSSNDDTHNNFLNNVWFQAEDVFHFDGAPESRDKAFWIPITQSFFEQAKKLEGTALEDCTNTDSCLPRTPKVVTASRGSSASIYIDNIAYKTFLHSKFQVSLVDMESAAIALITHQQNIPFIAFRAINGPAEESSSKSMDTHIFFSLFIENCLKVLTSFVKIMKEPYVKNLSDLRNISASSLRSPL</sequence>